<proteinExistence type="predicted"/>
<sequence length="237" mass="26114">MEENKKQILQGQRPQKLNLNAPLLSTRRPFSLHETTTTTSSSNYTTNMVPFSWERIAGEPKDKETSDDSIEPPPPPPPKLPPGRWQPPVVEEVNGATDHAFDGCYDVDEEEYGHSDIFSLAESIVNDVEVNCATTNDRSSTILDGYCHSPNFIIQRFLPDAQALAEASVVNKKVPFSTSPHANGSLSRAVSINRRSYHSPKGCGLGGLFPWKMKAKPCSVKSPVCDTIIGTNPKHNR</sequence>
<dbReference type="Pfam" id="PF05097">
    <property type="entry name" value="DUF688"/>
    <property type="match status" value="1"/>
</dbReference>
<dbReference type="Proteomes" id="UP000030748">
    <property type="component" value="Unassembled WGS sequence"/>
</dbReference>
<dbReference type="OMA" id="IPCTNVK"/>
<feature type="compositionally biased region" description="Pro residues" evidence="1">
    <location>
        <begin position="71"/>
        <end position="85"/>
    </location>
</feature>
<protein>
    <submittedName>
        <fullName evidence="2">Uncharacterized protein</fullName>
    </submittedName>
</protein>
<feature type="region of interest" description="Disordered" evidence="1">
    <location>
        <begin position="1"/>
        <end position="89"/>
    </location>
</feature>
<dbReference type="KEGG" id="egt:105969940"/>
<gene>
    <name evidence="2" type="ORF">MIMGU_mgv1a017721mg</name>
</gene>
<feature type="compositionally biased region" description="Polar residues" evidence="1">
    <location>
        <begin position="7"/>
        <end position="18"/>
    </location>
</feature>
<dbReference type="PhylomeDB" id="A0A022QGH0"/>
<dbReference type="InterPro" id="IPR007789">
    <property type="entry name" value="DUF688"/>
</dbReference>
<dbReference type="EMBL" id="KI631651">
    <property type="protein sequence ID" value="EYU26689.1"/>
    <property type="molecule type" value="Genomic_DNA"/>
</dbReference>
<accession>A0A022QGH0</accession>
<dbReference type="OrthoDB" id="767768at2759"/>
<reference evidence="2 3" key="1">
    <citation type="journal article" date="2013" name="Proc. Natl. Acad. Sci. U.S.A.">
        <title>Fine-scale variation in meiotic recombination in Mimulus inferred from population shotgun sequencing.</title>
        <authorList>
            <person name="Hellsten U."/>
            <person name="Wright K.M."/>
            <person name="Jenkins J."/>
            <person name="Shu S."/>
            <person name="Yuan Y."/>
            <person name="Wessler S.R."/>
            <person name="Schmutz J."/>
            <person name="Willis J.H."/>
            <person name="Rokhsar D.S."/>
        </authorList>
    </citation>
    <scope>NUCLEOTIDE SEQUENCE [LARGE SCALE GENOMIC DNA]</scope>
    <source>
        <strain evidence="3">cv. DUN x IM62</strain>
    </source>
</reference>
<evidence type="ECO:0000313" key="3">
    <source>
        <dbReference type="Proteomes" id="UP000030748"/>
    </source>
</evidence>
<feature type="compositionally biased region" description="Low complexity" evidence="1">
    <location>
        <begin position="35"/>
        <end position="47"/>
    </location>
</feature>
<dbReference type="eggNOG" id="ENOG502RZ67">
    <property type="taxonomic scope" value="Eukaryota"/>
</dbReference>
<evidence type="ECO:0000256" key="1">
    <source>
        <dbReference type="SAM" id="MobiDB-lite"/>
    </source>
</evidence>
<dbReference type="AlphaFoldDB" id="A0A022QGH0"/>
<name>A0A022QGH0_ERYGU</name>
<dbReference type="PANTHER" id="PTHR33671:SF1">
    <property type="entry name" value="DUF688 FAMILY PROTEIN"/>
    <property type="match status" value="1"/>
</dbReference>
<evidence type="ECO:0000313" key="2">
    <source>
        <dbReference type="EMBL" id="EYU26689.1"/>
    </source>
</evidence>
<organism evidence="2 3">
    <name type="scientific">Erythranthe guttata</name>
    <name type="common">Yellow monkey flower</name>
    <name type="synonym">Mimulus guttatus</name>
    <dbReference type="NCBI Taxonomy" id="4155"/>
    <lineage>
        <taxon>Eukaryota</taxon>
        <taxon>Viridiplantae</taxon>
        <taxon>Streptophyta</taxon>
        <taxon>Embryophyta</taxon>
        <taxon>Tracheophyta</taxon>
        <taxon>Spermatophyta</taxon>
        <taxon>Magnoliopsida</taxon>
        <taxon>eudicotyledons</taxon>
        <taxon>Gunneridae</taxon>
        <taxon>Pentapetalae</taxon>
        <taxon>asterids</taxon>
        <taxon>lamiids</taxon>
        <taxon>Lamiales</taxon>
        <taxon>Phrymaceae</taxon>
        <taxon>Erythranthe</taxon>
    </lineage>
</organism>
<dbReference type="PANTHER" id="PTHR33671">
    <property type="entry name" value="N-METHYLTRANSFERASE, PUTATIVE (DUF688)-RELATED"/>
    <property type="match status" value="1"/>
</dbReference>
<feature type="compositionally biased region" description="Basic and acidic residues" evidence="1">
    <location>
        <begin position="56"/>
        <end position="66"/>
    </location>
</feature>
<keyword evidence="3" id="KW-1185">Reference proteome</keyword>